<feature type="region of interest" description="Disordered" evidence="1">
    <location>
        <begin position="119"/>
        <end position="141"/>
    </location>
</feature>
<evidence type="ECO:0000313" key="2">
    <source>
        <dbReference type="EMBL" id="OAQ22860.1"/>
    </source>
</evidence>
<proteinExistence type="predicted"/>
<evidence type="ECO:0000313" key="3">
    <source>
        <dbReference type="Proteomes" id="UP000078512"/>
    </source>
</evidence>
<reference evidence="2 3" key="1">
    <citation type="submission" date="2016-05" db="EMBL/GenBank/DDBJ databases">
        <title>Genome sequencing reveals origins of a unique bacterial endosymbiosis in the earliest lineages of terrestrial Fungi.</title>
        <authorList>
            <consortium name="DOE Joint Genome Institute"/>
            <person name="Uehling J."/>
            <person name="Gryganskyi A."/>
            <person name="Hameed K."/>
            <person name="Tschaplinski T."/>
            <person name="Misztal P."/>
            <person name="Wu S."/>
            <person name="Desiro A."/>
            <person name="Vande Pol N."/>
            <person name="Du Z.-Y."/>
            <person name="Zienkiewicz A."/>
            <person name="Zienkiewicz K."/>
            <person name="Morin E."/>
            <person name="Tisserant E."/>
            <person name="Splivallo R."/>
            <person name="Hainaut M."/>
            <person name="Henrissat B."/>
            <person name="Ohm R."/>
            <person name="Kuo A."/>
            <person name="Yan J."/>
            <person name="Lipzen A."/>
            <person name="Nolan M."/>
            <person name="Labutti K."/>
            <person name="Barry K."/>
            <person name="Goldstein A."/>
            <person name="Labbe J."/>
            <person name="Schadt C."/>
            <person name="Tuskan G."/>
            <person name="Grigoriev I."/>
            <person name="Martin F."/>
            <person name="Vilgalys R."/>
            <person name="Bonito G."/>
        </authorList>
    </citation>
    <scope>NUCLEOTIDE SEQUENCE [LARGE SCALE GENOMIC DNA]</scope>
    <source>
        <strain evidence="2 3">AG-77</strain>
    </source>
</reference>
<dbReference type="Proteomes" id="UP000078512">
    <property type="component" value="Unassembled WGS sequence"/>
</dbReference>
<sequence>MQYTWGAPQGSQNLHHKVLARCGILALQNRRYCFKEPASSSPAALTLNREHQESKSSRPRQPHHHFTPTETTTAVIPDRQRHYSTTQDSPAGSQSLLLLHLFSTRLRINKEPVVCEHSKYRASSSRSRGPIDSIRPLNPLRVPTKPIPTTFSDYIQEYQTRLSLQHLEVLPSYQAIALEDTIAQSYNQKL</sequence>
<dbReference type="EMBL" id="KV442139">
    <property type="protein sequence ID" value="OAQ22860.1"/>
    <property type="molecule type" value="Genomic_DNA"/>
</dbReference>
<feature type="region of interest" description="Disordered" evidence="1">
    <location>
        <begin position="38"/>
        <end position="91"/>
    </location>
</feature>
<gene>
    <name evidence="2" type="ORF">K457DRAFT_25654</name>
</gene>
<protein>
    <submittedName>
        <fullName evidence="2">Uncharacterized protein</fullName>
    </submittedName>
</protein>
<name>A0A197JCM4_9FUNG</name>
<evidence type="ECO:0000256" key="1">
    <source>
        <dbReference type="SAM" id="MobiDB-lite"/>
    </source>
</evidence>
<feature type="compositionally biased region" description="Basic residues" evidence="1">
    <location>
        <begin position="57"/>
        <end position="66"/>
    </location>
</feature>
<dbReference type="AlphaFoldDB" id="A0A197JCM4"/>
<accession>A0A197JCM4</accession>
<keyword evidence="3" id="KW-1185">Reference proteome</keyword>
<organism evidence="2 3">
    <name type="scientific">Linnemannia elongata AG-77</name>
    <dbReference type="NCBI Taxonomy" id="1314771"/>
    <lineage>
        <taxon>Eukaryota</taxon>
        <taxon>Fungi</taxon>
        <taxon>Fungi incertae sedis</taxon>
        <taxon>Mucoromycota</taxon>
        <taxon>Mortierellomycotina</taxon>
        <taxon>Mortierellomycetes</taxon>
        <taxon>Mortierellales</taxon>
        <taxon>Mortierellaceae</taxon>
        <taxon>Linnemannia</taxon>
    </lineage>
</organism>